<dbReference type="AlphaFoldDB" id="A0A8H6ZSU7"/>
<sequence>MSVLIDVTNTPTINSTREEWRAGNKPPYLSITPVELQWARETVLMIPPSLKQQLLPPLHLSIRDFINMVLPEQCSFFNLVKSDATPGASATNPV</sequence>
<proteinExistence type="predicted"/>
<dbReference type="Proteomes" id="UP000623687">
    <property type="component" value="Unassembled WGS sequence"/>
</dbReference>
<accession>A0A8H6ZSU7</accession>
<dbReference type="GeneID" id="59380115"/>
<organism evidence="1 2">
    <name type="scientific">Pleurotus ostreatus</name>
    <name type="common">Oyster mushroom</name>
    <name type="synonym">White-rot fungus</name>
    <dbReference type="NCBI Taxonomy" id="5322"/>
    <lineage>
        <taxon>Eukaryota</taxon>
        <taxon>Fungi</taxon>
        <taxon>Dikarya</taxon>
        <taxon>Basidiomycota</taxon>
        <taxon>Agaricomycotina</taxon>
        <taxon>Agaricomycetes</taxon>
        <taxon>Agaricomycetidae</taxon>
        <taxon>Agaricales</taxon>
        <taxon>Pleurotineae</taxon>
        <taxon>Pleurotaceae</taxon>
        <taxon>Pleurotus</taxon>
    </lineage>
</organism>
<gene>
    <name evidence="1" type="ORF">PC9H_010297</name>
</gene>
<comment type="caution">
    <text evidence="1">The sequence shown here is derived from an EMBL/GenBank/DDBJ whole genome shotgun (WGS) entry which is preliminary data.</text>
</comment>
<protein>
    <submittedName>
        <fullName evidence="1">Uncharacterized protein</fullName>
    </submittedName>
</protein>
<keyword evidence="2" id="KW-1185">Reference proteome</keyword>
<evidence type="ECO:0000313" key="1">
    <source>
        <dbReference type="EMBL" id="KAF7424986.1"/>
    </source>
</evidence>
<dbReference type="EMBL" id="JACETU010000007">
    <property type="protein sequence ID" value="KAF7424986.1"/>
    <property type="molecule type" value="Genomic_DNA"/>
</dbReference>
<reference evidence="1" key="1">
    <citation type="submission" date="2019-07" db="EMBL/GenBank/DDBJ databases">
        <authorList>
            <person name="Palmer J.M."/>
        </authorList>
    </citation>
    <scope>NUCLEOTIDE SEQUENCE</scope>
    <source>
        <strain evidence="1">PC9</strain>
    </source>
</reference>
<dbReference type="VEuPathDB" id="FungiDB:PC9H_010297"/>
<name>A0A8H6ZSU7_PLEOS</name>
<dbReference type="RefSeq" id="XP_036629180.1">
    <property type="nucleotide sequence ID" value="XM_036779791.1"/>
</dbReference>
<dbReference type="OrthoDB" id="3096144at2759"/>
<evidence type="ECO:0000313" key="2">
    <source>
        <dbReference type="Proteomes" id="UP000623687"/>
    </source>
</evidence>